<dbReference type="Proteomes" id="UP001215151">
    <property type="component" value="Unassembled WGS sequence"/>
</dbReference>
<gene>
    <name evidence="2" type="ORF">ONZ51_g8730</name>
</gene>
<reference evidence="2" key="1">
    <citation type="submission" date="2022-11" db="EMBL/GenBank/DDBJ databases">
        <title>Genome Sequence of Cubamyces cubensis.</title>
        <authorList>
            <person name="Buettner E."/>
        </authorList>
    </citation>
    <scope>NUCLEOTIDE SEQUENCE</scope>
    <source>
        <strain evidence="2">MPL-01</strain>
    </source>
</reference>
<dbReference type="EMBL" id="JAPEVG010000272">
    <property type="protein sequence ID" value="KAJ8469839.1"/>
    <property type="molecule type" value="Genomic_DNA"/>
</dbReference>
<feature type="region of interest" description="Disordered" evidence="1">
    <location>
        <begin position="82"/>
        <end position="146"/>
    </location>
</feature>
<feature type="compositionally biased region" description="Basic and acidic residues" evidence="1">
    <location>
        <begin position="170"/>
        <end position="198"/>
    </location>
</feature>
<evidence type="ECO:0000313" key="2">
    <source>
        <dbReference type="EMBL" id="KAJ8469839.1"/>
    </source>
</evidence>
<name>A0AAD7X6B1_9APHY</name>
<keyword evidence="3" id="KW-1185">Reference proteome</keyword>
<feature type="compositionally biased region" description="Basic and acidic residues" evidence="1">
    <location>
        <begin position="82"/>
        <end position="113"/>
    </location>
</feature>
<feature type="compositionally biased region" description="Polar residues" evidence="1">
    <location>
        <begin position="114"/>
        <end position="138"/>
    </location>
</feature>
<dbReference type="AlphaFoldDB" id="A0AAD7X6B1"/>
<sequence length="322" mass="38517">MPRRRKLCSEAPSHPSPEEFKNMRYLPPPPRRRIPPPVPSGLEPYLEYEDTVQPLVEELKAQGPLDRADHLLLYRLARLRQTDSKRAEFHKEDARAEQISVRDDEDRRKEKDSSPSQVDEPNLTTEEPAVSRSSLTHARQQKAVRNAERAVLERLEAIRHATLQQNELQRQAERQLRQKQGEPHAKVNAEWRDQDKETSAQAAQLESIREMHSKHIKELHERQERDRLEREQSEERARMEQSRQEKEEHARWEREEQVRRERRERWERRECEDRIRAEQARSERAAKSRWEQDVRACAEREVLDDMDRPPRRLLHALRAVTS</sequence>
<organism evidence="2 3">
    <name type="scientific">Trametes cubensis</name>
    <dbReference type="NCBI Taxonomy" id="1111947"/>
    <lineage>
        <taxon>Eukaryota</taxon>
        <taxon>Fungi</taxon>
        <taxon>Dikarya</taxon>
        <taxon>Basidiomycota</taxon>
        <taxon>Agaricomycotina</taxon>
        <taxon>Agaricomycetes</taxon>
        <taxon>Polyporales</taxon>
        <taxon>Polyporaceae</taxon>
        <taxon>Trametes</taxon>
    </lineage>
</organism>
<comment type="caution">
    <text evidence="2">The sequence shown here is derived from an EMBL/GenBank/DDBJ whole genome shotgun (WGS) entry which is preliminary data.</text>
</comment>
<feature type="compositionally biased region" description="Basic and acidic residues" evidence="1">
    <location>
        <begin position="207"/>
        <end position="265"/>
    </location>
</feature>
<feature type="region of interest" description="Disordered" evidence="1">
    <location>
        <begin position="162"/>
        <end position="265"/>
    </location>
</feature>
<proteinExistence type="predicted"/>
<accession>A0AAD7X6B1</accession>
<evidence type="ECO:0000256" key="1">
    <source>
        <dbReference type="SAM" id="MobiDB-lite"/>
    </source>
</evidence>
<protein>
    <submittedName>
        <fullName evidence="2">Uncharacterized protein</fullName>
    </submittedName>
</protein>
<evidence type="ECO:0000313" key="3">
    <source>
        <dbReference type="Proteomes" id="UP001215151"/>
    </source>
</evidence>
<feature type="region of interest" description="Disordered" evidence="1">
    <location>
        <begin position="1"/>
        <end position="44"/>
    </location>
</feature>